<gene>
    <name evidence="1" type="ORF">O6H91_02G060100</name>
</gene>
<protein>
    <submittedName>
        <fullName evidence="1">Uncharacterized protein</fullName>
    </submittedName>
</protein>
<evidence type="ECO:0000313" key="1">
    <source>
        <dbReference type="EMBL" id="KAJ7565425.1"/>
    </source>
</evidence>
<accession>A0ACC2EG07</accession>
<comment type="caution">
    <text evidence="1">The sequence shown here is derived from an EMBL/GenBank/DDBJ whole genome shotgun (WGS) entry which is preliminary data.</text>
</comment>
<organism evidence="1 2">
    <name type="scientific">Diphasiastrum complanatum</name>
    <name type="common">Issler's clubmoss</name>
    <name type="synonym">Lycopodium complanatum</name>
    <dbReference type="NCBI Taxonomy" id="34168"/>
    <lineage>
        <taxon>Eukaryota</taxon>
        <taxon>Viridiplantae</taxon>
        <taxon>Streptophyta</taxon>
        <taxon>Embryophyta</taxon>
        <taxon>Tracheophyta</taxon>
        <taxon>Lycopodiopsida</taxon>
        <taxon>Lycopodiales</taxon>
        <taxon>Lycopodiaceae</taxon>
        <taxon>Lycopodioideae</taxon>
        <taxon>Diphasiastrum</taxon>
    </lineage>
</organism>
<reference evidence="2" key="1">
    <citation type="journal article" date="2024" name="Proc. Natl. Acad. Sci. U.S.A.">
        <title>Extraordinary preservation of gene collinearity over three hundred million years revealed in homosporous lycophytes.</title>
        <authorList>
            <person name="Li C."/>
            <person name="Wickell D."/>
            <person name="Kuo L.Y."/>
            <person name="Chen X."/>
            <person name="Nie B."/>
            <person name="Liao X."/>
            <person name="Peng D."/>
            <person name="Ji J."/>
            <person name="Jenkins J."/>
            <person name="Williams M."/>
            <person name="Shu S."/>
            <person name="Plott C."/>
            <person name="Barry K."/>
            <person name="Rajasekar S."/>
            <person name="Grimwood J."/>
            <person name="Han X."/>
            <person name="Sun S."/>
            <person name="Hou Z."/>
            <person name="He W."/>
            <person name="Dai G."/>
            <person name="Sun C."/>
            <person name="Schmutz J."/>
            <person name="Leebens-Mack J.H."/>
            <person name="Li F.W."/>
            <person name="Wang L."/>
        </authorList>
    </citation>
    <scope>NUCLEOTIDE SEQUENCE [LARGE SCALE GENOMIC DNA]</scope>
    <source>
        <strain evidence="2">cv. PW_Plant_1</strain>
    </source>
</reference>
<dbReference type="Proteomes" id="UP001162992">
    <property type="component" value="Chromosome 2"/>
</dbReference>
<sequence length="107" mass="11968">MGDCLVHYSTYVSVLVRLLLLFFRAQGKETGPGPRKHDASGAHSRLSYFAVAGLAWKSVPCATQFFFSSCIMYLVRVSVCDCALCLVFCFILESWLRELVCSCMILL</sequence>
<name>A0ACC2EG07_DIPCM</name>
<proteinExistence type="predicted"/>
<evidence type="ECO:0000313" key="2">
    <source>
        <dbReference type="Proteomes" id="UP001162992"/>
    </source>
</evidence>
<keyword evidence="2" id="KW-1185">Reference proteome</keyword>
<dbReference type="EMBL" id="CM055093">
    <property type="protein sequence ID" value="KAJ7565425.1"/>
    <property type="molecule type" value="Genomic_DNA"/>
</dbReference>